<dbReference type="KEGG" id="mseb:RE474_07785"/>
<keyword evidence="1" id="KW-0812">Transmembrane</keyword>
<accession>A0AA51UIP5</accession>
<evidence type="ECO:0000313" key="3">
    <source>
        <dbReference type="Proteomes" id="UP001182908"/>
    </source>
</evidence>
<dbReference type="RefSeq" id="WP_309309820.1">
    <property type="nucleotide sequence ID" value="NZ_CP133592.1"/>
</dbReference>
<reference evidence="2 3" key="1">
    <citation type="submission" date="2023-08" db="EMBL/GenBank/DDBJ databases">
        <title>Methanolobus mangrovi sp. nov. and Methanolobus sediminis sp. nov, two novel methylotrophic methanogens isolated from mangrove sediments in China.</title>
        <authorList>
            <person name="Zhou J."/>
        </authorList>
    </citation>
    <scope>NUCLEOTIDE SEQUENCE [LARGE SCALE GENOMIC DNA]</scope>
    <source>
        <strain evidence="2 3">FTZ6</strain>
    </source>
</reference>
<dbReference type="GeneID" id="84232608"/>
<keyword evidence="1" id="KW-1133">Transmembrane helix</keyword>
<keyword evidence="3" id="KW-1185">Reference proteome</keyword>
<evidence type="ECO:0000313" key="2">
    <source>
        <dbReference type="EMBL" id="WMW24002.1"/>
    </source>
</evidence>
<feature type="transmembrane region" description="Helical" evidence="1">
    <location>
        <begin position="46"/>
        <end position="66"/>
    </location>
</feature>
<name>A0AA51UIP5_9EURY</name>
<feature type="transmembrane region" description="Helical" evidence="1">
    <location>
        <begin position="128"/>
        <end position="147"/>
    </location>
</feature>
<evidence type="ECO:0000256" key="1">
    <source>
        <dbReference type="SAM" id="Phobius"/>
    </source>
</evidence>
<dbReference type="AlphaFoldDB" id="A0AA51UIP5"/>
<protein>
    <submittedName>
        <fullName evidence="2">DUF2085 domain-containing protein</fullName>
    </submittedName>
</protein>
<proteinExistence type="predicted"/>
<organism evidence="2 3">
    <name type="scientific">Methanolobus sediminis</name>
    <dbReference type="NCBI Taxonomy" id="3072978"/>
    <lineage>
        <taxon>Archaea</taxon>
        <taxon>Methanobacteriati</taxon>
        <taxon>Methanobacteriota</taxon>
        <taxon>Stenosarchaea group</taxon>
        <taxon>Methanomicrobia</taxon>
        <taxon>Methanosarcinales</taxon>
        <taxon>Methanosarcinaceae</taxon>
        <taxon>Methanolobus</taxon>
    </lineage>
</organism>
<dbReference type="Pfam" id="PF09858">
    <property type="entry name" value="DUF2085"/>
    <property type="match status" value="1"/>
</dbReference>
<dbReference type="InterPro" id="IPR019206">
    <property type="entry name" value="DUF2085_TM"/>
</dbReference>
<sequence length="160" mass="18284">MTDTTSLKSEILSGLNETSKYLLSHHEVSEYYKCLELEHDGKKHYLCARCFGIYTGLIIGFLYYNYISDSHLSYALISILPMPAIIDWSISAFEINRSKNLFRIISGFLLGIAYLNGILLLFRNFPDYTILAIGIFYVSLALLLLFLKKKLIESTNCDIC</sequence>
<gene>
    <name evidence="2" type="ORF">RE474_07785</name>
</gene>
<keyword evidence="1" id="KW-0472">Membrane</keyword>
<dbReference type="Proteomes" id="UP001182908">
    <property type="component" value="Chromosome"/>
</dbReference>
<feature type="transmembrane region" description="Helical" evidence="1">
    <location>
        <begin position="102"/>
        <end position="122"/>
    </location>
</feature>
<feature type="transmembrane region" description="Helical" evidence="1">
    <location>
        <begin position="72"/>
        <end position="90"/>
    </location>
</feature>
<dbReference type="EMBL" id="CP133592">
    <property type="protein sequence ID" value="WMW24002.1"/>
    <property type="molecule type" value="Genomic_DNA"/>
</dbReference>